<organism evidence="1">
    <name type="scientific">Cacopsylla melanoneura</name>
    <dbReference type="NCBI Taxonomy" id="428564"/>
    <lineage>
        <taxon>Eukaryota</taxon>
        <taxon>Metazoa</taxon>
        <taxon>Ecdysozoa</taxon>
        <taxon>Arthropoda</taxon>
        <taxon>Hexapoda</taxon>
        <taxon>Insecta</taxon>
        <taxon>Pterygota</taxon>
        <taxon>Neoptera</taxon>
        <taxon>Paraneoptera</taxon>
        <taxon>Hemiptera</taxon>
        <taxon>Sternorrhyncha</taxon>
        <taxon>Psylloidea</taxon>
        <taxon>Psyllidae</taxon>
        <taxon>Psyllinae</taxon>
        <taxon>Cacopsylla</taxon>
    </lineage>
</organism>
<accession>A0A8D8MF52</accession>
<dbReference type="EMBL" id="HBUF01054856">
    <property type="protein sequence ID" value="CAG6623405.1"/>
    <property type="molecule type" value="Transcribed_RNA"/>
</dbReference>
<name>A0A8D8MF52_9HEMI</name>
<proteinExistence type="predicted"/>
<reference evidence="1" key="1">
    <citation type="submission" date="2021-05" db="EMBL/GenBank/DDBJ databases">
        <authorList>
            <person name="Alioto T."/>
            <person name="Alioto T."/>
            <person name="Gomez Garrido J."/>
        </authorList>
    </citation>
    <scope>NUCLEOTIDE SEQUENCE</scope>
</reference>
<dbReference type="EMBL" id="HBUF01054855">
    <property type="protein sequence ID" value="CAG6623403.1"/>
    <property type="molecule type" value="Transcribed_RNA"/>
</dbReference>
<sequence length="101" mass="11501">MAGVCKNLCRRLLPYPTPSSSGVLCLPLYPQGLSLPEGWARSDGKIIFRPRVGFETAPFGLPDRNSDHKVTEEFLLVKICHRTFPFFNFEDSNELKNWESN</sequence>
<dbReference type="AlphaFoldDB" id="A0A8D8MF52"/>
<evidence type="ECO:0000313" key="1">
    <source>
        <dbReference type="EMBL" id="CAG6623403.1"/>
    </source>
</evidence>
<protein>
    <submittedName>
        <fullName evidence="1">Uncharacterized protein</fullName>
    </submittedName>
</protein>